<keyword evidence="5 7" id="KW-1133">Transmembrane helix</keyword>
<dbReference type="SUPFAM" id="SSF82689">
    <property type="entry name" value="Mechanosensitive channel protein MscS (YggB), C-terminal domain"/>
    <property type="match status" value="1"/>
</dbReference>
<comment type="caution">
    <text evidence="9">The sequence shown here is derived from an EMBL/GenBank/DDBJ whole genome shotgun (WGS) entry which is preliminary data.</text>
</comment>
<feature type="transmembrane region" description="Helical" evidence="7">
    <location>
        <begin position="113"/>
        <end position="143"/>
    </location>
</feature>
<keyword evidence="3" id="KW-1003">Cell membrane</keyword>
<protein>
    <submittedName>
        <fullName evidence="9">Mechanosensitive ion channel MscS</fullName>
    </submittedName>
</protein>
<feature type="transmembrane region" description="Helical" evidence="7">
    <location>
        <begin position="89"/>
        <end position="107"/>
    </location>
</feature>
<dbReference type="GO" id="GO:0005886">
    <property type="term" value="C:plasma membrane"/>
    <property type="evidence" value="ECO:0007669"/>
    <property type="project" value="UniProtKB-SubCell"/>
</dbReference>
<comment type="subcellular location">
    <subcellularLocation>
        <location evidence="1">Cell membrane</location>
        <topology evidence="1">Multi-pass membrane protein</topology>
    </subcellularLocation>
</comment>
<evidence type="ECO:0000256" key="7">
    <source>
        <dbReference type="SAM" id="Phobius"/>
    </source>
</evidence>
<evidence type="ECO:0000256" key="6">
    <source>
        <dbReference type="ARBA" id="ARBA00023136"/>
    </source>
</evidence>
<evidence type="ECO:0000256" key="1">
    <source>
        <dbReference type="ARBA" id="ARBA00004651"/>
    </source>
</evidence>
<dbReference type="InterPro" id="IPR011066">
    <property type="entry name" value="MscS_channel_C_sf"/>
</dbReference>
<evidence type="ECO:0000256" key="3">
    <source>
        <dbReference type="ARBA" id="ARBA00022475"/>
    </source>
</evidence>
<gene>
    <name evidence="9" type="ORF">C453_10855</name>
</gene>
<dbReference type="Gene3D" id="1.10.287.1260">
    <property type="match status" value="1"/>
</dbReference>
<dbReference type="Proteomes" id="UP000011612">
    <property type="component" value="Unassembled WGS sequence"/>
</dbReference>
<evidence type="ECO:0000313" key="9">
    <source>
        <dbReference type="EMBL" id="ELZ85075.1"/>
    </source>
</evidence>
<evidence type="ECO:0000256" key="4">
    <source>
        <dbReference type="ARBA" id="ARBA00022692"/>
    </source>
</evidence>
<dbReference type="EMBL" id="AOLK01000018">
    <property type="protein sequence ID" value="ELZ85075.1"/>
    <property type="molecule type" value="Genomic_DNA"/>
</dbReference>
<dbReference type="InterPro" id="IPR011014">
    <property type="entry name" value="MscS_channel_TM-2"/>
</dbReference>
<accession>M0HKK2</accession>
<keyword evidence="6 7" id="KW-0472">Membrane</keyword>
<keyword evidence="10" id="KW-1185">Reference proteome</keyword>
<dbReference type="InterPro" id="IPR006685">
    <property type="entry name" value="MscS_channel_2nd"/>
</dbReference>
<feature type="transmembrane region" description="Helical" evidence="7">
    <location>
        <begin position="49"/>
        <end position="69"/>
    </location>
</feature>
<dbReference type="PANTHER" id="PTHR30221:SF1">
    <property type="entry name" value="SMALL-CONDUCTANCE MECHANOSENSITIVE CHANNEL"/>
    <property type="match status" value="1"/>
</dbReference>
<name>M0HKK2_HALEO</name>
<proteinExistence type="inferred from homology"/>
<dbReference type="Pfam" id="PF00924">
    <property type="entry name" value="MS_channel_2nd"/>
    <property type="match status" value="1"/>
</dbReference>
<keyword evidence="4 7" id="KW-0812">Transmembrane</keyword>
<evidence type="ECO:0000313" key="10">
    <source>
        <dbReference type="Proteomes" id="UP000011612"/>
    </source>
</evidence>
<feature type="domain" description="Mechanosensitive ion channel MscS" evidence="8">
    <location>
        <begin position="132"/>
        <end position="204"/>
    </location>
</feature>
<dbReference type="GO" id="GO:0008381">
    <property type="term" value="F:mechanosensitive monoatomic ion channel activity"/>
    <property type="evidence" value="ECO:0007669"/>
    <property type="project" value="InterPro"/>
</dbReference>
<dbReference type="STRING" id="1230453.C453_10855"/>
<dbReference type="SUPFAM" id="SSF82861">
    <property type="entry name" value="Mechanosensitive channel protein MscS (YggB), transmembrane region"/>
    <property type="match status" value="1"/>
</dbReference>
<evidence type="ECO:0000256" key="5">
    <source>
        <dbReference type="ARBA" id="ARBA00022989"/>
    </source>
</evidence>
<organism evidence="9 10">
    <name type="scientific">Haloferax elongans ATCC BAA-1513</name>
    <dbReference type="NCBI Taxonomy" id="1230453"/>
    <lineage>
        <taxon>Archaea</taxon>
        <taxon>Methanobacteriati</taxon>
        <taxon>Methanobacteriota</taxon>
        <taxon>Stenosarchaea group</taxon>
        <taxon>Halobacteria</taxon>
        <taxon>Halobacteriales</taxon>
        <taxon>Haloferacaceae</taxon>
        <taxon>Haloferax</taxon>
    </lineage>
</organism>
<dbReference type="SUPFAM" id="SSF50182">
    <property type="entry name" value="Sm-like ribonucleoproteins"/>
    <property type="match status" value="1"/>
</dbReference>
<evidence type="ECO:0000259" key="8">
    <source>
        <dbReference type="Pfam" id="PF00924"/>
    </source>
</evidence>
<dbReference type="AlphaFoldDB" id="M0HKK2"/>
<reference evidence="9 10" key="1">
    <citation type="journal article" date="2014" name="PLoS Genet.">
        <title>Phylogenetically driven sequencing of extremely halophilic archaea reveals strategies for static and dynamic osmo-response.</title>
        <authorList>
            <person name="Becker E.A."/>
            <person name="Seitzer P.M."/>
            <person name="Tritt A."/>
            <person name="Larsen D."/>
            <person name="Krusor M."/>
            <person name="Yao A.I."/>
            <person name="Wu D."/>
            <person name="Madern D."/>
            <person name="Eisen J.A."/>
            <person name="Darling A.E."/>
            <person name="Facciotti M.T."/>
        </authorList>
    </citation>
    <scope>NUCLEOTIDE SEQUENCE [LARGE SCALE GENOMIC DNA]</scope>
    <source>
        <strain evidence="9 10">ATCC BAA-1513</strain>
    </source>
</reference>
<evidence type="ECO:0000256" key="2">
    <source>
        <dbReference type="ARBA" id="ARBA00008017"/>
    </source>
</evidence>
<dbReference type="InterPro" id="IPR010920">
    <property type="entry name" value="LSM_dom_sf"/>
</dbReference>
<comment type="similarity">
    <text evidence="2">Belongs to the MscS (TC 1.A.23) family.</text>
</comment>
<dbReference type="Gene3D" id="2.30.30.60">
    <property type="match status" value="1"/>
</dbReference>
<dbReference type="InterPro" id="IPR023408">
    <property type="entry name" value="MscS_beta-dom_sf"/>
</dbReference>
<sequence length="322" mass="35241">MYPPDGDGMSRRLGLGAFVAGLLAAVLAGVVRATTPLSDFAIPNADVLFSKALSALAVALVTYGIYRLLITVFVDRLSDRRRAHDARNILRLVLGLVALVGVLGAFTEQWLGVLVSFGVIGFAITFALQQPILSLIGWVYIVIKRPYAVGDRVTVAGVSGDVAEVDFLVTTLWEAGGQLASNQPTGRTVTVPNSLVLSSEVVNHGDLFNRVWAEVPVQVAYETDLAFAREVMLDVAEAELGDDMRAALRRYSRRLDNSPLELDVADGPTVNLAQEESWVVLRLRVLVPPTRGQRVRNRLYERILSELTDHPERVQFPVGRNR</sequence>
<dbReference type="InterPro" id="IPR045275">
    <property type="entry name" value="MscS_archaea/bacteria_type"/>
</dbReference>
<dbReference type="PATRIC" id="fig|1230453.4.peg.2144"/>
<dbReference type="PANTHER" id="PTHR30221">
    <property type="entry name" value="SMALL-CONDUCTANCE MECHANOSENSITIVE CHANNEL"/>
    <property type="match status" value="1"/>
</dbReference>